<dbReference type="GO" id="GO:0004180">
    <property type="term" value="F:carboxypeptidase activity"/>
    <property type="evidence" value="ECO:0007669"/>
    <property type="project" value="UniProtKB-KW"/>
</dbReference>
<dbReference type="InterPro" id="IPR002933">
    <property type="entry name" value="Peptidase_M20"/>
</dbReference>
<dbReference type="Gene3D" id="3.30.70.360">
    <property type="match status" value="1"/>
</dbReference>
<dbReference type="AlphaFoldDB" id="A0A5P9Q6L0"/>
<comment type="similarity">
    <text evidence="1">Belongs to the peptidase M20A family.</text>
</comment>
<organism evidence="7 8">
    <name type="scientific">Luteimicrobium xylanilyticum</name>
    <dbReference type="NCBI Taxonomy" id="1133546"/>
    <lineage>
        <taxon>Bacteria</taxon>
        <taxon>Bacillati</taxon>
        <taxon>Actinomycetota</taxon>
        <taxon>Actinomycetes</taxon>
        <taxon>Micrococcales</taxon>
        <taxon>Luteimicrobium</taxon>
    </lineage>
</organism>
<keyword evidence="4 7" id="KW-0378">Hydrolase</keyword>
<dbReference type="GO" id="GO:0006508">
    <property type="term" value="P:proteolysis"/>
    <property type="evidence" value="ECO:0007669"/>
    <property type="project" value="UniProtKB-KW"/>
</dbReference>
<dbReference type="InterPro" id="IPR047177">
    <property type="entry name" value="Pept_M20A"/>
</dbReference>
<gene>
    <name evidence="7" type="ORF">KDY119_00524</name>
</gene>
<dbReference type="KEGG" id="lxl:KDY119_00524"/>
<dbReference type="PANTHER" id="PTHR45962:SF1">
    <property type="entry name" value="N-FATTY-ACYL-AMINO ACID SYNTHASE_HYDROLASE PM20D1"/>
    <property type="match status" value="1"/>
</dbReference>
<dbReference type="RefSeq" id="WP_227994490.1">
    <property type="nucleotide sequence ID" value="NZ_BAABIH010000013.1"/>
</dbReference>
<dbReference type="Gene3D" id="1.10.150.900">
    <property type="match status" value="1"/>
</dbReference>
<dbReference type="Pfam" id="PF01546">
    <property type="entry name" value="Peptidase_M20"/>
    <property type="match status" value="1"/>
</dbReference>
<dbReference type="Pfam" id="PF07687">
    <property type="entry name" value="M20_dimer"/>
    <property type="match status" value="1"/>
</dbReference>
<dbReference type="SUPFAM" id="SSF53187">
    <property type="entry name" value="Zn-dependent exopeptidases"/>
    <property type="match status" value="1"/>
</dbReference>
<name>A0A5P9Q6L0_9MICO</name>
<proteinExistence type="inferred from homology"/>
<dbReference type="EMBL" id="CP045529">
    <property type="protein sequence ID" value="QFU97031.1"/>
    <property type="molecule type" value="Genomic_DNA"/>
</dbReference>
<evidence type="ECO:0000259" key="6">
    <source>
        <dbReference type="Pfam" id="PF07687"/>
    </source>
</evidence>
<keyword evidence="8" id="KW-1185">Reference proteome</keyword>
<dbReference type="Proteomes" id="UP000326702">
    <property type="component" value="Chromosome"/>
</dbReference>
<dbReference type="SUPFAM" id="SSF55031">
    <property type="entry name" value="Bacterial exopeptidase dimerisation domain"/>
    <property type="match status" value="1"/>
</dbReference>
<evidence type="ECO:0000256" key="4">
    <source>
        <dbReference type="ARBA" id="ARBA00022801"/>
    </source>
</evidence>
<keyword evidence="5" id="KW-0862">Zinc</keyword>
<reference evidence="7 8" key="1">
    <citation type="submission" date="2019-10" db="EMBL/GenBank/DDBJ databases">
        <title>Genome sequence of Luteimicrobium xylanilyticum HY-24.</title>
        <authorList>
            <person name="Kim D.Y."/>
            <person name="Park H.-Y."/>
        </authorList>
    </citation>
    <scope>NUCLEOTIDE SEQUENCE [LARGE SCALE GENOMIC DNA]</scope>
    <source>
        <strain evidence="7 8">HY-24</strain>
    </source>
</reference>
<keyword evidence="2" id="KW-0645">Protease</keyword>
<keyword evidence="7" id="KW-0121">Carboxypeptidase</keyword>
<dbReference type="PANTHER" id="PTHR45962">
    <property type="entry name" value="N-FATTY-ACYL-AMINO ACID SYNTHASE/HYDROLASE PM20D1"/>
    <property type="match status" value="1"/>
</dbReference>
<evidence type="ECO:0000256" key="1">
    <source>
        <dbReference type="ARBA" id="ARBA00006247"/>
    </source>
</evidence>
<evidence type="ECO:0000256" key="2">
    <source>
        <dbReference type="ARBA" id="ARBA00022670"/>
    </source>
</evidence>
<evidence type="ECO:0000256" key="5">
    <source>
        <dbReference type="ARBA" id="ARBA00022833"/>
    </source>
</evidence>
<dbReference type="InterPro" id="IPR011650">
    <property type="entry name" value="Peptidase_M20_dimer"/>
</dbReference>
<dbReference type="Gene3D" id="3.40.630.10">
    <property type="entry name" value="Zn peptidases"/>
    <property type="match status" value="1"/>
</dbReference>
<keyword evidence="3" id="KW-0479">Metal-binding</keyword>
<dbReference type="GO" id="GO:0046872">
    <property type="term" value="F:metal ion binding"/>
    <property type="evidence" value="ECO:0007669"/>
    <property type="project" value="UniProtKB-KW"/>
</dbReference>
<protein>
    <submittedName>
        <fullName evidence="7">Putative carboxypeptidase PM20D1</fullName>
        <ecNumber evidence="7">3.4.17.-</ecNumber>
    </submittedName>
</protein>
<evidence type="ECO:0000256" key="3">
    <source>
        <dbReference type="ARBA" id="ARBA00022723"/>
    </source>
</evidence>
<evidence type="ECO:0000313" key="8">
    <source>
        <dbReference type="Proteomes" id="UP000326702"/>
    </source>
</evidence>
<sequence length="479" mass="50252">MTAPVLPAADDVAVRLSALVRVPTVSSRVPEEVAGARFDELVALLETLYPHVHRVLERELVSRAPDVADGRSVQFRWRGTGGEEGERHPLVLMAHYDVVAVPGLPVPVDDVEAHAPGWSHPPFAGVVRDGAVWGRGTLDDKGALVVALEAVEALVAAGWTPPRDVYLSFGHNEETAGDGARTAVARLAERGIRPWLVLDEGGAVVQGAMPGVAAPTAVVGIAEKGILDLELSTRDDGGHASTPAANGATVRLARAITRIDDHPFPPRLSEPVRALLATLADHADGPMRRVFANAGRLAPVVARAFTRLGVEPNALVRTTVAVTQLEGSPGANVLAQTARANANVRILPGETVATVVARLTRVIDDPTITLRVVSGEDPSPVSPAAGPQWELVRTALAASYPDAVLTPYVQLGASDSRRYCAISDHVYRFSPFDLTTAQRASIHGVDEHVTVAALGRGVAFTAALLEAVPAPTAAAAPRP</sequence>
<accession>A0A5P9Q6L0</accession>
<feature type="domain" description="Peptidase M20 dimerisation" evidence="6">
    <location>
        <begin position="221"/>
        <end position="365"/>
    </location>
</feature>
<evidence type="ECO:0000313" key="7">
    <source>
        <dbReference type="EMBL" id="QFU97031.1"/>
    </source>
</evidence>
<dbReference type="EC" id="3.4.17.-" evidence="7"/>
<dbReference type="InterPro" id="IPR036264">
    <property type="entry name" value="Bact_exopeptidase_dim_dom"/>
</dbReference>